<dbReference type="eggNOG" id="ENOG5033Z9G">
    <property type="taxonomic scope" value="Bacteria"/>
</dbReference>
<accession>A0A1H7WKW4</accession>
<dbReference type="Proteomes" id="UP000183015">
    <property type="component" value="Unassembled WGS sequence"/>
</dbReference>
<gene>
    <name evidence="1" type="ORF">SAMN05414137_120205</name>
</gene>
<evidence type="ECO:0000313" key="1">
    <source>
        <dbReference type="EMBL" id="SEM21618.1"/>
    </source>
</evidence>
<sequence>MGHLRVISIAMSAITGPATIDQLVADAAAAGYALTTRRIRDWTQAGLLDYPQRRPAGKGHGSHAALYEESQRHLLLTLLHHRQSVSIRGLAQIPVAVWLYWGDEFVPLRQVRVALKTWLGDPRVSRPRARQSAKDILKQFDHPSAAPAARKKLLDLVTDAAYTGRVDLAALERTLRDVFEPGFGTLRRGLGHPSAPLAVDSYVGLIDARLRATKNLARDEFTDDDFRAARTAHLINHVQYAAEQPVLAATAPAGHEDLYAPITAERALNESCDHLLTVLGLGIIYPEQAARFACTPSPHVTLQP</sequence>
<keyword evidence="2" id="KW-1185">Reference proteome</keyword>
<dbReference type="AlphaFoldDB" id="A0A1H7WKW4"/>
<name>A0A1H7WKW4_STRJI</name>
<dbReference type="STRING" id="235985.SAMN05414137_120205"/>
<proteinExistence type="predicted"/>
<dbReference type="EMBL" id="FOAZ01000020">
    <property type="protein sequence ID" value="SEM21618.1"/>
    <property type="molecule type" value="Genomic_DNA"/>
</dbReference>
<organism evidence="1 2">
    <name type="scientific">Streptacidiphilus jiangxiensis</name>
    <dbReference type="NCBI Taxonomy" id="235985"/>
    <lineage>
        <taxon>Bacteria</taxon>
        <taxon>Bacillati</taxon>
        <taxon>Actinomycetota</taxon>
        <taxon>Actinomycetes</taxon>
        <taxon>Kitasatosporales</taxon>
        <taxon>Streptomycetaceae</taxon>
        <taxon>Streptacidiphilus</taxon>
    </lineage>
</organism>
<protein>
    <submittedName>
        <fullName evidence="1">Uncharacterized protein</fullName>
    </submittedName>
</protein>
<evidence type="ECO:0000313" key="2">
    <source>
        <dbReference type="Proteomes" id="UP000183015"/>
    </source>
</evidence>
<reference evidence="2" key="1">
    <citation type="submission" date="2016-10" db="EMBL/GenBank/DDBJ databases">
        <authorList>
            <person name="Varghese N."/>
        </authorList>
    </citation>
    <scope>NUCLEOTIDE SEQUENCE [LARGE SCALE GENOMIC DNA]</scope>
    <source>
        <strain evidence="2">DSM 45096 / BCRC 16803 / CGMCC 4.1857 / CIP 109030 / JCM 12277 / KCTC 19219 / NBRC 100920 / 33214</strain>
    </source>
</reference>